<dbReference type="EMBL" id="JACXJA010000030">
    <property type="protein sequence ID" value="MBD2864502.1"/>
    <property type="molecule type" value="Genomic_DNA"/>
</dbReference>
<organism evidence="1 2">
    <name type="scientific">Paenibacillus oceani</name>
    <dbReference type="NCBI Taxonomy" id="2772510"/>
    <lineage>
        <taxon>Bacteria</taxon>
        <taxon>Bacillati</taxon>
        <taxon>Bacillota</taxon>
        <taxon>Bacilli</taxon>
        <taxon>Bacillales</taxon>
        <taxon>Paenibacillaceae</taxon>
        <taxon>Paenibacillus</taxon>
    </lineage>
</organism>
<name>A0A927CDB2_9BACL</name>
<evidence type="ECO:0000313" key="1">
    <source>
        <dbReference type="EMBL" id="MBD2864502.1"/>
    </source>
</evidence>
<comment type="caution">
    <text evidence="1">The sequence shown here is derived from an EMBL/GenBank/DDBJ whole genome shotgun (WGS) entry which is preliminary data.</text>
</comment>
<keyword evidence="2" id="KW-1185">Reference proteome</keyword>
<accession>A0A927CDB2</accession>
<protein>
    <submittedName>
        <fullName evidence="1">Uncharacterized protein</fullName>
    </submittedName>
</protein>
<evidence type="ECO:0000313" key="2">
    <source>
        <dbReference type="Proteomes" id="UP000639396"/>
    </source>
</evidence>
<dbReference type="Proteomes" id="UP000639396">
    <property type="component" value="Unassembled WGS sequence"/>
</dbReference>
<dbReference type="AlphaFoldDB" id="A0A927CDB2"/>
<proteinExistence type="predicted"/>
<dbReference type="RefSeq" id="WP_190930128.1">
    <property type="nucleotide sequence ID" value="NZ_JACXJA010000030.1"/>
</dbReference>
<gene>
    <name evidence="1" type="ORF">IDH45_21160</name>
</gene>
<sequence>MESVQSACQKLNEKETRLLQQIRTADAYLQVCMDHTYKHGQSCDVNTAEDIMTAINDISNELRTELLFVRFEKAIAAGRTNPSPSISPIEQGS</sequence>
<reference evidence="1" key="1">
    <citation type="submission" date="2020-09" db="EMBL/GenBank/DDBJ databases">
        <title>A novel bacterium of genus Paenibacillus, isolated from South China Sea.</title>
        <authorList>
            <person name="Huang H."/>
            <person name="Mo K."/>
            <person name="Hu Y."/>
        </authorList>
    </citation>
    <scope>NUCLEOTIDE SEQUENCE</scope>
    <source>
        <strain evidence="1">IB182363</strain>
    </source>
</reference>